<dbReference type="RefSeq" id="XP_051068282.1">
    <property type="nucleotide sequence ID" value="XM_051215102.1"/>
</dbReference>
<gene>
    <name evidence="2" type="primary">ADPRHL2_1</name>
    <name evidence="2" type="ORF">MS3_00006858</name>
</gene>
<feature type="binding site" evidence="1">
    <location>
        <position position="99"/>
    </location>
    <ligand>
        <name>Mg(2+)</name>
        <dbReference type="ChEBI" id="CHEBI:18420"/>
        <label>1</label>
    </ligand>
</feature>
<reference evidence="2" key="2">
    <citation type="journal article" date="2019" name="Gigascience">
        <title>High-quality Schistosoma haematobium genome achieved by single-molecule and long-range sequencing.</title>
        <authorList>
            <person name="Stroehlein A.J."/>
            <person name="Korhonen P.K."/>
            <person name="Chong T.M."/>
            <person name="Lim Y.L."/>
            <person name="Chan K.G."/>
            <person name="Webster B."/>
            <person name="Rollinson D."/>
            <person name="Brindley P.J."/>
            <person name="Gasser R.B."/>
            <person name="Young N.D."/>
        </authorList>
    </citation>
    <scope>NUCLEOTIDE SEQUENCE</scope>
</reference>
<keyword evidence="1" id="KW-0460">Magnesium</keyword>
<dbReference type="GeneID" id="24595234"/>
<comment type="caution">
    <text evidence="2">The sequence shown here is derived from an EMBL/GenBank/DDBJ whole genome shotgun (WGS) entry which is preliminary data.</text>
</comment>
<dbReference type="EMBL" id="AMPZ03000004">
    <property type="protein sequence ID" value="KAH9585684.1"/>
    <property type="molecule type" value="Genomic_DNA"/>
</dbReference>
<reference evidence="2" key="1">
    <citation type="journal article" date="2012" name="Nat. Genet.">
        <title>Whole-genome sequence of Schistosoma haematobium.</title>
        <authorList>
            <person name="Young N.D."/>
            <person name="Jex A.R."/>
            <person name="Li B."/>
            <person name="Liu S."/>
            <person name="Yang L."/>
            <person name="Xiong Z."/>
            <person name="Li Y."/>
            <person name="Cantacessi C."/>
            <person name="Hall R.S."/>
            <person name="Xu X."/>
            <person name="Chen F."/>
            <person name="Wu X."/>
            <person name="Zerlotini A."/>
            <person name="Oliveira G."/>
            <person name="Hofmann A."/>
            <person name="Zhang G."/>
            <person name="Fang X."/>
            <person name="Kang Y."/>
            <person name="Campbell B.E."/>
            <person name="Loukas A."/>
            <person name="Ranganathan S."/>
            <person name="Rollinson D."/>
            <person name="Rinaldi G."/>
            <person name="Brindley P.J."/>
            <person name="Yang H."/>
            <person name="Wang J."/>
            <person name="Wang J."/>
            <person name="Gasser R.B."/>
        </authorList>
    </citation>
    <scope>NUCLEOTIDE SEQUENCE</scope>
</reference>
<feature type="binding site" evidence="1">
    <location>
        <position position="96"/>
    </location>
    <ligand>
        <name>Mg(2+)</name>
        <dbReference type="ChEBI" id="CHEBI:18420"/>
        <label>1</label>
    </ligand>
</feature>
<accession>A0A922IRW1</accession>
<keyword evidence="3" id="KW-1185">Reference proteome</keyword>
<dbReference type="InterPro" id="IPR005502">
    <property type="entry name" value="Ribosyl_crysJ1"/>
</dbReference>
<dbReference type="AlphaFoldDB" id="A0A922IRW1"/>
<reference evidence="2" key="4">
    <citation type="journal article" date="2022" name="PLoS Pathog.">
        <title>Chromosome-level genome of Schistosoma haematobium underpins genome-wide explorations of molecular variation.</title>
        <authorList>
            <person name="Stroehlein A.J."/>
            <person name="Korhonen P.K."/>
            <person name="Lee V.V."/>
            <person name="Ralph S.A."/>
            <person name="Mentink-Kane M."/>
            <person name="You H."/>
            <person name="McManus D.P."/>
            <person name="Tchuente L.T."/>
            <person name="Stothard J.R."/>
            <person name="Kaur P."/>
            <person name="Dudchenko O."/>
            <person name="Aiden E.L."/>
            <person name="Yang B."/>
            <person name="Yang H."/>
            <person name="Emery A.M."/>
            <person name="Webster B.L."/>
            <person name="Brindley P.J."/>
            <person name="Rollinson D."/>
            <person name="Chang B.C.H."/>
            <person name="Gasser R.B."/>
            <person name="Young N.D."/>
        </authorList>
    </citation>
    <scope>NUCLEOTIDE SEQUENCE</scope>
</reference>
<dbReference type="SUPFAM" id="SSF101478">
    <property type="entry name" value="ADP-ribosylglycohydrolase"/>
    <property type="match status" value="1"/>
</dbReference>
<sequence length="150" mass="16473">MGNFKFKDYHNSLYQQFNTSQSFGIIKSYQEVQSGIYLCAGINFCQSLTKGNDLKAINSVPTALYVFLRSLKPIDGIEFNSPPLRSIVLSIGLGGDTDTIGCMATALAGGYIGIPVDSNSTISRNIITLCESYEEIEEYASWLSNKLQMS</sequence>
<evidence type="ECO:0000313" key="2">
    <source>
        <dbReference type="EMBL" id="KAH9585684.1"/>
    </source>
</evidence>
<dbReference type="Proteomes" id="UP000471633">
    <property type="component" value="Unassembled WGS sequence"/>
</dbReference>
<dbReference type="Gene3D" id="1.10.4080.10">
    <property type="entry name" value="ADP-ribosylation/Crystallin J1"/>
    <property type="match status" value="1"/>
</dbReference>
<keyword evidence="1" id="KW-0479">Metal-binding</keyword>
<dbReference type="Pfam" id="PF03747">
    <property type="entry name" value="ADP_ribosyl_GH"/>
    <property type="match status" value="1"/>
</dbReference>
<reference evidence="2" key="3">
    <citation type="submission" date="2021-06" db="EMBL/GenBank/DDBJ databases">
        <title>Chromosome-level genome assembly for S. haematobium.</title>
        <authorList>
            <person name="Stroehlein A.J."/>
        </authorList>
    </citation>
    <scope>NUCLEOTIDE SEQUENCE</scope>
</reference>
<evidence type="ECO:0000313" key="3">
    <source>
        <dbReference type="Proteomes" id="UP000471633"/>
    </source>
</evidence>
<dbReference type="GO" id="GO:0046872">
    <property type="term" value="F:metal ion binding"/>
    <property type="evidence" value="ECO:0007669"/>
    <property type="project" value="UniProtKB-KW"/>
</dbReference>
<name>A0A922IRW1_SCHHA</name>
<feature type="binding site" evidence="1">
    <location>
        <position position="98"/>
    </location>
    <ligand>
        <name>Mg(2+)</name>
        <dbReference type="ChEBI" id="CHEBI:18420"/>
        <label>1</label>
    </ligand>
</feature>
<proteinExistence type="predicted"/>
<evidence type="ECO:0000256" key="1">
    <source>
        <dbReference type="PIRSR" id="PIRSR605502-1"/>
    </source>
</evidence>
<dbReference type="InterPro" id="IPR036705">
    <property type="entry name" value="Ribosyl_crysJ1_sf"/>
</dbReference>
<dbReference type="CTD" id="24595234"/>
<organism evidence="2 3">
    <name type="scientific">Schistosoma haematobium</name>
    <name type="common">Blood fluke</name>
    <dbReference type="NCBI Taxonomy" id="6185"/>
    <lineage>
        <taxon>Eukaryota</taxon>
        <taxon>Metazoa</taxon>
        <taxon>Spiralia</taxon>
        <taxon>Lophotrochozoa</taxon>
        <taxon>Platyhelminthes</taxon>
        <taxon>Trematoda</taxon>
        <taxon>Digenea</taxon>
        <taxon>Strigeidida</taxon>
        <taxon>Schistosomatoidea</taxon>
        <taxon>Schistosomatidae</taxon>
        <taxon>Schistosoma</taxon>
    </lineage>
</organism>
<comment type="cofactor">
    <cofactor evidence="1">
        <name>Mg(2+)</name>
        <dbReference type="ChEBI" id="CHEBI:18420"/>
    </cofactor>
    <text evidence="1">Binds 2 magnesium ions per subunit.</text>
</comment>
<protein>
    <submittedName>
        <fullName evidence="2">ADP-ribose glycohydrolase ARH3, variant 3</fullName>
    </submittedName>
</protein>